<dbReference type="PRINTS" id="PR00702">
    <property type="entry name" value="ACRIFLAVINRP"/>
</dbReference>
<dbReference type="Gene3D" id="1.20.1640.10">
    <property type="entry name" value="Multidrug efflux transporter AcrB transmembrane domain"/>
    <property type="match status" value="2"/>
</dbReference>
<gene>
    <name evidence="3" type="ORF">D3H65_03060</name>
</gene>
<dbReference type="AlphaFoldDB" id="A0A3B7MIM0"/>
<dbReference type="PANTHER" id="PTHR32063">
    <property type="match status" value="1"/>
</dbReference>
<evidence type="ECO:0000259" key="2">
    <source>
        <dbReference type="PROSITE" id="PS50156"/>
    </source>
</evidence>
<reference evidence="3 4" key="1">
    <citation type="submission" date="2018-09" db="EMBL/GenBank/DDBJ databases">
        <title>Genome sequencing of strain 6GH32-13.</title>
        <authorList>
            <person name="Weon H.-Y."/>
            <person name="Heo J."/>
            <person name="Kwon S.-W."/>
        </authorList>
    </citation>
    <scope>NUCLEOTIDE SEQUENCE [LARGE SCALE GENOMIC DNA]</scope>
    <source>
        <strain evidence="3 4">5GH32-13</strain>
    </source>
</reference>
<feature type="transmembrane region" description="Helical" evidence="1">
    <location>
        <begin position="959"/>
        <end position="980"/>
    </location>
</feature>
<feature type="transmembrane region" description="Helical" evidence="1">
    <location>
        <begin position="359"/>
        <end position="379"/>
    </location>
</feature>
<feature type="transmembrane region" description="Helical" evidence="1">
    <location>
        <begin position="889"/>
        <end position="909"/>
    </location>
</feature>
<feature type="transmembrane region" description="Helical" evidence="1">
    <location>
        <begin position="860"/>
        <end position="882"/>
    </location>
</feature>
<dbReference type="SUPFAM" id="SSF82693">
    <property type="entry name" value="Multidrug efflux transporter AcrB pore domain, PN1, PN2, PC1 and PC2 subdomains"/>
    <property type="match status" value="3"/>
</dbReference>
<feature type="domain" description="SSD" evidence="2">
    <location>
        <begin position="358"/>
        <end position="487"/>
    </location>
</feature>
<keyword evidence="1" id="KW-0472">Membrane</keyword>
<organism evidence="3 4">
    <name type="scientific">Paraflavitalea soli</name>
    <dbReference type="NCBI Taxonomy" id="2315862"/>
    <lineage>
        <taxon>Bacteria</taxon>
        <taxon>Pseudomonadati</taxon>
        <taxon>Bacteroidota</taxon>
        <taxon>Chitinophagia</taxon>
        <taxon>Chitinophagales</taxon>
        <taxon>Chitinophagaceae</taxon>
        <taxon>Paraflavitalea</taxon>
    </lineage>
</organism>
<keyword evidence="4" id="KW-1185">Reference proteome</keyword>
<evidence type="ECO:0000313" key="4">
    <source>
        <dbReference type="Proteomes" id="UP000263900"/>
    </source>
</evidence>
<dbReference type="InterPro" id="IPR000731">
    <property type="entry name" value="SSD"/>
</dbReference>
<evidence type="ECO:0000256" key="1">
    <source>
        <dbReference type="SAM" id="Phobius"/>
    </source>
</evidence>
<dbReference type="PROSITE" id="PS50156">
    <property type="entry name" value="SSD"/>
    <property type="match status" value="1"/>
</dbReference>
<dbReference type="Gene3D" id="3.30.2090.10">
    <property type="entry name" value="Multidrug efflux transporter AcrB TolC docking domain, DN and DC subdomains"/>
    <property type="match status" value="2"/>
</dbReference>
<feature type="transmembrane region" description="Helical" evidence="1">
    <location>
        <begin position="533"/>
        <end position="558"/>
    </location>
</feature>
<feature type="transmembrane region" description="Helical" evidence="1">
    <location>
        <begin position="332"/>
        <end position="352"/>
    </location>
</feature>
<proteinExistence type="predicted"/>
<feature type="transmembrane region" description="Helical" evidence="1">
    <location>
        <begin position="385"/>
        <end position="409"/>
    </location>
</feature>
<accession>A0A3B7MIM0</accession>
<dbReference type="Gene3D" id="3.30.70.1440">
    <property type="entry name" value="Multidrug efflux transporter AcrB pore domain"/>
    <property type="match status" value="1"/>
</dbReference>
<dbReference type="Pfam" id="PF00873">
    <property type="entry name" value="ACR_tran"/>
    <property type="match status" value="1"/>
</dbReference>
<feature type="transmembrane region" description="Helical" evidence="1">
    <location>
        <begin position="462"/>
        <end position="484"/>
    </location>
</feature>
<evidence type="ECO:0000313" key="3">
    <source>
        <dbReference type="EMBL" id="AXY73010.1"/>
    </source>
</evidence>
<feature type="transmembrane region" description="Helical" evidence="1">
    <location>
        <begin position="12"/>
        <end position="32"/>
    </location>
</feature>
<dbReference type="EMBL" id="CP032157">
    <property type="protein sequence ID" value="AXY73010.1"/>
    <property type="molecule type" value="Genomic_DNA"/>
</dbReference>
<dbReference type="PANTHER" id="PTHR32063:SF0">
    <property type="entry name" value="SWARMING MOTILITY PROTEIN SWRC"/>
    <property type="match status" value="1"/>
</dbReference>
<name>A0A3B7MIM0_9BACT</name>
<dbReference type="InterPro" id="IPR027463">
    <property type="entry name" value="AcrB_DN_DC_subdom"/>
</dbReference>
<sequence length="1057" mass="115306">MKIAEISIKRPTLVIVLFTVLILGGLLSYRSLNYELLPKFSPSVVSITTVYPGASPSEVENTVSKKIEDAVSSMENIKKLETKSFESLSIITITLNSGADVDYALNDAQRKVNAILKDLPDDVDPPSLNKFSLDDLPIMTLSATGKLEEAAFFDLMDKRIAPVLSRVQGVAQVNLIGGQEREIQVNIDATRLQGFGLSLMQVQQSILASNLDFPTGSVQTREQDILIRLAGKYKNVEELRNLVVLNKNGVQVRLKDVADVQDVQKDVEKLARVNQQASIALQVIKQSDANAVAVSEQITASIQKLQKDYASAGLKIDIANDSSVYTLQSADAVIHDLILAVILVAFVMLFFLHSIRNALIVMVAIPASLIATFIGMSLLGYSLNLMSLLALSLVVGILVDDAIVVLENIYRHMEMGKNRVRAAFDATKEIGFTVTSITLVIVVVFIPIALSTGLAADILKQFCVTVSIATLLSLLSSFTIVPWLSSRFGKLEVITGKTFFGKIIVGFEKGLHRFTNWITNILKWCLGHKKTTLGVMLLLFFGSFYLVGAGFIGVEFFAKTDRGEFLVQIEMPKDASIEQTNAMTRRAEDLLKTKKEVTKLITTIGQSSDGMGASQSTAYKAEIDVQLVPKTEREDEANIYAVKTKRELEKVLIGAKVKTVPVSILGTAEQAPLALVVTGPQLDSVMRFANAAMAELKKVPGATEMRLSVEAGNPEISVQVDRDKMAALGLSLSNVGSTMQTAFSGNTDGKFRQGEYEYDINIRYEKFNRQNITDVSNLLFINDQGQQVRLSQFASVKEGSGPSQLERRDKSTSVTIQAQSVGRPSGTVAAEWQAMFDKLPRPVGVGYVWSGDMENQSEGFGSMGIALLAAIVLVYLIMVALYNSFVYPFVVLFSIPLAIIGAFLALALTNNSLNLFTILGMIMLIGLVAKNAIILVDFTNQRKAEGASTYQAVIDANHARLRPILMTTIAMVIGMLPIALAKGAGAEWKNGLAWVIIGGLISSLFLTLVVVPVMYAIFDKIINRINKGKKKQDIGQLMTEDYVAQEVHEGEFSPSHI</sequence>
<feature type="transmembrane region" description="Helical" evidence="1">
    <location>
        <begin position="915"/>
        <end position="938"/>
    </location>
</feature>
<dbReference type="GO" id="GO:0005886">
    <property type="term" value="C:plasma membrane"/>
    <property type="evidence" value="ECO:0007669"/>
    <property type="project" value="TreeGrafter"/>
</dbReference>
<dbReference type="GO" id="GO:0042910">
    <property type="term" value="F:xenobiotic transmembrane transporter activity"/>
    <property type="evidence" value="ECO:0007669"/>
    <property type="project" value="TreeGrafter"/>
</dbReference>
<dbReference type="SUPFAM" id="SSF82714">
    <property type="entry name" value="Multidrug efflux transporter AcrB TolC docking domain, DN and DC subdomains"/>
    <property type="match status" value="2"/>
</dbReference>
<dbReference type="OrthoDB" id="9757876at2"/>
<dbReference type="KEGG" id="pseg:D3H65_03060"/>
<dbReference type="SUPFAM" id="SSF82866">
    <property type="entry name" value="Multidrug efflux transporter AcrB transmembrane domain"/>
    <property type="match status" value="2"/>
</dbReference>
<keyword evidence="1" id="KW-0812">Transmembrane</keyword>
<protein>
    <submittedName>
        <fullName evidence="3">Efflux RND transporter permease subunit</fullName>
    </submittedName>
</protein>
<feature type="transmembrane region" description="Helical" evidence="1">
    <location>
        <begin position="430"/>
        <end position="450"/>
    </location>
</feature>
<dbReference type="InterPro" id="IPR001036">
    <property type="entry name" value="Acrflvin-R"/>
</dbReference>
<dbReference type="RefSeq" id="WP_119048848.1">
    <property type="nucleotide sequence ID" value="NZ_CP032157.1"/>
</dbReference>
<keyword evidence="1" id="KW-1133">Transmembrane helix</keyword>
<dbReference type="Proteomes" id="UP000263900">
    <property type="component" value="Chromosome"/>
</dbReference>
<dbReference type="Gene3D" id="3.30.70.1320">
    <property type="entry name" value="Multidrug efflux transporter AcrB pore domain like"/>
    <property type="match status" value="1"/>
</dbReference>
<feature type="transmembrane region" description="Helical" evidence="1">
    <location>
        <begin position="992"/>
        <end position="1018"/>
    </location>
</feature>
<dbReference type="Gene3D" id="3.30.70.1430">
    <property type="entry name" value="Multidrug efflux transporter AcrB pore domain"/>
    <property type="match status" value="2"/>
</dbReference>